<proteinExistence type="predicted"/>
<organism evidence="1 2">
    <name type="scientific">Meloidogyne enterolobii</name>
    <name type="common">Root-knot nematode worm</name>
    <name type="synonym">Meloidogyne mayaguensis</name>
    <dbReference type="NCBI Taxonomy" id="390850"/>
    <lineage>
        <taxon>Eukaryota</taxon>
        <taxon>Metazoa</taxon>
        <taxon>Ecdysozoa</taxon>
        <taxon>Nematoda</taxon>
        <taxon>Chromadorea</taxon>
        <taxon>Rhabditida</taxon>
        <taxon>Tylenchina</taxon>
        <taxon>Tylenchomorpha</taxon>
        <taxon>Tylenchoidea</taxon>
        <taxon>Meloidogynidae</taxon>
        <taxon>Meloidogyninae</taxon>
        <taxon>Meloidogyne</taxon>
    </lineage>
</organism>
<dbReference type="Proteomes" id="UP001497535">
    <property type="component" value="Unassembled WGS sequence"/>
</dbReference>
<dbReference type="EMBL" id="CAVMJV010000082">
    <property type="protein sequence ID" value="CAK5090399.1"/>
    <property type="molecule type" value="Genomic_DNA"/>
</dbReference>
<gene>
    <name evidence="1" type="ORF">MENTE1834_LOCUS38183</name>
</gene>
<protein>
    <submittedName>
        <fullName evidence="1">Uncharacterized protein</fullName>
    </submittedName>
</protein>
<keyword evidence="2" id="KW-1185">Reference proteome</keyword>
<comment type="caution">
    <text evidence="1">The sequence shown here is derived from an EMBL/GenBank/DDBJ whole genome shotgun (WGS) entry which is preliminary data.</text>
</comment>
<name>A0ACB1AGJ3_MELEN</name>
<reference evidence="1" key="1">
    <citation type="submission" date="2023-11" db="EMBL/GenBank/DDBJ databases">
        <authorList>
            <person name="Poullet M."/>
        </authorList>
    </citation>
    <scope>NUCLEOTIDE SEQUENCE</scope>
    <source>
        <strain evidence="1">E1834</strain>
    </source>
</reference>
<accession>A0ACB1AGJ3</accession>
<evidence type="ECO:0000313" key="1">
    <source>
        <dbReference type="EMBL" id="CAK5090399.1"/>
    </source>
</evidence>
<evidence type="ECO:0000313" key="2">
    <source>
        <dbReference type="Proteomes" id="UP001497535"/>
    </source>
</evidence>
<sequence>MHLRRGTSILHFCPTLLTNFPGSHNVFPFLFVFLTNTSSLLANRLLLCHLLGVSSFLNIFFFQNGLSSFFKNG</sequence>